<dbReference type="Pfam" id="PF08434">
    <property type="entry name" value="CLCA"/>
    <property type="match status" value="1"/>
</dbReference>
<name>A0A8C3INS6_CHRPI</name>
<dbReference type="Gene3D" id="3.40.50.410">
    <property type="entry name" value="von Willebrand factor, type A domain"/>
    <property type="match status" value="1"/>
</dbReference>
<evidence type="ECO:0000256" key="9">
    <source>
        <dbReference type="ARBA" id="ARBA00023180"/>
    </source>
</evidence>
<comment type="similarity">
    <text evidence="1">Belongs to the CLCR family.</text>
</comment>
<keyword evidence="6" id="KW-0378">Hydrolase</keyword>
<protein>
    <submittedName>
        <fullName evidence="14">Chloride channel accessory 2</fullName>
    </submittedName>
</protein>
<keyword evidence="5 12" id="KW-0732">Signal</keyword>
<dbReference type="InterPro" id="IPR036465">
    <property type="entry name" value="vWFA_dom_sf"/>
</dbReference>
<dbReference type="CDD" id="cd00198">
    <property type="entry name" value="vWFA"/>
    <property type="match status" value="1"/>
</dbReference>
<evidence type="ECO:0000256" key="12">
    <source>
        <dbReference type="SAM" id="SignalP"/>
    </source>
</evidence>
<accession>A0A8C3INS6</accession>
<proteinExistence type="inferred from homology"/>
<feature type="signal peptide" evidence="12">
    <location>
        <begin position="1"/>
        <end position="24"/>
    </location>
</feature>
<dbReference type="NCBIfam" id="TIGR00868">
    <property type="entry name" value="hCaCC"/>
    <property type="match status" value="1"/>
</dbReference>
<dbReference type="GO" id="GO:0031965">
    <property type="term" value="C:nuclear membrane"/>
    <property type="evidence" value="ECO:0007669"/>
    <property type="project" value="Ensembl"/>
</dbReference>
<evidence type="ECO:0000256" key="6">
    <source>
        <dbReference type="ARBA" id="ARBA00022801"/>
    </source>
</evidence>
<evidence type="ECO:0000256" key="5">
    <source>
        <dbReference type="ARBA" id="ARBA00022729"/>
    </source>
</evidence>
<dbReference type="Proteomes" id="UP000694380">
    <property type="component" value="Chromosome 8"/>
</dbReference>
<keyword evidence="11" id="KW-1133">Transmembrane helix</keyword>
<evidence type="ECO:0000256" key="2">
    <source>
        <dbReference type="ARBA" id="ARBA00022448"/>
    </source>
</evidence>
<dbReference type="GeneTree" id="ENSGT00940000161548"/>
<dbReference type="InterPro" id="IPR004727">
    <property type="entry name" value="CLCA_chordata"/>
</dbReference>
<dbReference type="SMART" id="SM00327">
    <property type="entry name" value="VWA"/>
    <property type="match status" value="1"/>
</dbReference>
<dbReference type="PROSITE" id="PS50234">
    <property type="entry name" value="VWFA"/>
    <property type="match status" value="1"/>
</dbReference>
<organism evidence="14 15">
    <name type="scientific">Chrysemys picta bellii</name>
    <name type="common">Western painted turtle</name>
    <name type="synonym">Emys bellii</name>
    <dbReference type="NCBI Taxonomy" id="8478"/>
    <lineage>
        <taxon>Eukaryota</taxon>
        <taxon>Metazoa</taxon>
        <taxon>Chordata</taxon>
        <taxon>Craniata</taxon>
        <taxon>Vertebrata</taxon>
        <taxon>Euteleostomi</taxon>
        <taxon>Archelosauria</taxon>
        <taxon>Testudinata</taxon>
        <taxon>Testudines</taxon>
        <taxon>Cryptodira</taxon>
        <taxon>Durocryptodira</taxon>
        <taxon>Testudinoidea</taxon>
        <taxon>Emydidae</taxon>
        <taxon>Chrysemys</taxon>
    </lineage>
</organism>
<dbReference type="GO" id="GO:0005886">
    <property type="term" value="C:plasma membrane"/>
    <property type="evidence" value="ECO:0007669"/>
    <property type="project" value="Ensembl"/>
</dbReference>
<evidence type="ECO:0000256" key="7">
    <source>
        <dbReference type="ARBA" id="ARBA00022833"/>
    </source>
</evidence>
<dbReference type="OMA" id="GPICNLK"/>
<keyword evidence="10" id="KW-0868">Chloride</keyword>
<dbReference type="Ensembl" id="ENSCPBT00000043769.1">
    <property type="protein sequence ID" value="ENSCPBP00000037315.1"/>
    <property type="gene ID" value="ENSCPBG00000025872.1"/>
</dbReference>
<dbReference type="GO" id="GO:0008237">
    <property type="term" value="F:metallopeptidase activity"/>
    <property type="evidence" value="ECO:0007669"/>
    <property type="project" value="UniProtKB-KW"/>
</dbReference>
<keyword evidence="15" id="KW-1185">Reference proteome</keyword>
<reference evidence="14" key="3">
    <citation type="submission" date="2025-09" db="UniProtKB">
        <authorList>
            <consortium name="Ensembl"/>
        </authorList>
    </citation>
    <scope>IDENTIFICATION</scope>
</reference>
<dbReference type="GO" id="GO:0005829">
    <property type="term" value="C:cytosol"/>
    <property type="evidence" value="ECO:0007669"/>
    <property type="project" value="Ensembl"/>
</dbReference>
<keyword evidence="3" id="KW-0645">Protease</keyword>
<feature type="transmembrane region" description="Helical" evidence="11">
    <location>
        <begin position="898"/>
        <end position="917"/>
    </location>
</feature>
<feature type="domain" description="VWFA" evidence="13">
    <location>
        <begin position="307"/>
        <end position="478"/>
    </location>
</feature>
<keyword evidence="7" id="KW-0862">Zinc</keyword>
<evidence type="ECO:0000313" key="15">
    <source>
        <dbReference type="Proteomes" id="UP000694380"/>
    </source>
</evidence>
<evidence type="ECO:0000256" key="4">
    <source>
        <dbReference type="ARBA" id="ARBA00022723"/>
    </source>
</evidence>
<dbReference type="PANTHER" id="PTHR10579:SF66">
    <property type="entry name" value="CALCIUM-ACTIVATED CHLORIDE CHANNEL REGULATOR 2"/>
    <property type="match status" value="1"/>
</dbReference>
<sequence length="921" mass="101718">MSCGDGAAAAGWLLTLLTLAAARGAAVQLQGNGYDGLLVAINPRVPEDQKLLANIKEMITEASFYLFNATQRRVYFQNIKILIPATWKANGYGKPQHESYEKAEVIVAAPYWKHGDEPYTLQYGECGNVGKYIHFTPNFLVNDYLIDVYGSRGRVFVHEWAHLRWGVFDEYNNENQEVLNYKYSFIPRCTSDLAGIYVCEKKSCTEGNCVINQLTGLFKEGCAFIPERTQTAKSSIMYMQSLSSVVEFCNESNHNREAPNLQNRMCDYRSTWDVIISSMDFNNTLPRTDTSLPPPPTFSLLQKRDRVICLVLDVSHSMNGDDRINRLRQAAELYLLQVVEDNSYVGIVTFSNEGEIRSQLRQIVNKDIRKQLASYLPTAAPSGGTNICVGLQLGFEVIKKQDGNIYGSEIILLTAGEDSGIIECFSNVINSGSIIHTIALGPSAAKEVEQLAHETGGLAFFASDRLDSNDLIDGFCAISSGSGDTFSHSIQVGLVTSFNALVSQTVSIDNTVGKDTFFVVTWQTAEPPRITLLDPNGKNYTNKDFEVNTVLQVARLQIPGIAEVGEWTYVLMNTHPSPQALTMTVTSRAAISTIPAITVKAHMSNDRNEYPRSMVVYAQVSRGFSPILGANVTAIIKPETGDPLSLELLDNGAGSDIVKNDGVYSRYIYSFSENGRYNLKVRVQRANKTVRPHPTVPWSHSMYIPGYIENGKIQMNPPRPSVISNEDIETRVGGFSRTASGGSFIMSAVPTRPYTDVFPPCKIIDLHARTANDMIILSWTASGDDLDQGQGIYEIRTSESPLELRDNFDKTMLVNTSDLTPQHAGYKEIFVFKPEAFATENITIIYVAVRAIDKASLHSDISNIAQAVKFVPPMDYLTGNIDNASTHLFLPAPRSTCFHHSGVGVGLVVLSFLLFLVQTPS</sequence>
<evidence type="ECO:0000259" key="13">
    <source>
        <dbReference type="PROSITE" id="PS50234"/>
    </source>
</evidence>
<gene>
    <name evidence="14" type="primary">CLCA2</name>
</gene>
<dbReference type="Pfam" id="PF13519">
    <property type="entry name" value="VWA_2"/>
    <property type="match status" value="1"/>
</dbReference>
<dbReference type="SUPFAM" id="SSF53300">
    <property type="entry name" value="vWA-like"/>
    <property type="match status" value="1"/>
</dbReference>
<feature type="chain" id="PRO_5034989711" evidence="12">
    <location>
        <begin position="25"/>
        <end position="921"/>
    </location>
</feature>
<evidence type="ECO:0000256" key="10">
    <source>
        <dbReference type="ARBA" id="ARBA00023214"/>
    </source>
</evidence>
<dbReference type="AlphaFoldDB" id="A0A8C3INS6"/>
<reference evidence="14" key="1">
    <citation type="journal article" date="2015" name="Genome Biol. Evol.">
        <title>Physical Mapping and Refinement of the Painted Turtle Genome (Chrysemys picta) Inform Amniote Genome Evolution and Challenge Turtle-Bird Chromosomal Conservation.</title>
        <authorList>
            <person name="Badenhorst D."/>
            <person name="Hillier L.W."/>
            <person name="Literman R."/>
            <person name="Montiel E.E."/>
            <person name="Radhakrishnan S."/>
            <person name="Shen Y."/>
            <person name="Minx P."/>
            <person name="Janes D.E."/>
            <person name="Warren W.C."/>
            <person name="Edwards S.V."/>
            <person name="Valenzuela N."/>
        </authorList>
    </citation>
    <scope>NUCLEOTIDE SEQUENCE [LARGE SCALE GENOMIC DNA]</scope>
</reference>
<dbReference type="InterPro" id="IPR013642">
    <property type="entry name" value="CLCA_N"/>
</dbReference>
<dbReference type="GO" id="GO:0030054">
    <property type="term" value="C:cell junction"/>
    <property type="evidence" value="ECO:0007669"/>
    <property type="project" value="Ensembl"/>
</dbReference>
<keyword evidence="4" id="KW-0479">Metal-binding</keyword>
<dbReference type="GO" id="GO:0046872">
    <property type="term" value="F:metal ion binding"/>
    <property type="evidence" value="ECO:0007669"/>
    <property type="project" value="UniProtKB-KW"/>
</dbReference>
<keyword evidence="11" id="KW-0472">Membrane</keyword>
<dbReference type="GO" id="GO:0006508">
    <property type="term" value="P:proteolysis"/>
    <property type="evidence" value="ECO:0007669"/>
    <property type="project" value="UniProtKB-KW"/>
</dbReference>
<dbReference type="InterPro" id="IPR002035">
    <property type="entry name" value="VWF_A"/>
</dbReference>
<evidence type="ECO:0000313" key="14">
    <source>
        <dbReference type="Ensembl" id="ENSCPBP00000037315.1"/>
    </source>
</evidence>
<keyword evidence="8" id="KW-0482">Metalloprotease</keyword>
<dbReference type="GO" id="GO:0005654">
    <property type="term" value="C:nucleoplasm"/>
    <property type="evidence" value="ECO:0007669"/>
    <property type="project" value="Ensembl"/>
</dbReference>
<reference evidence="14" key="2">
    <citation type="submission" date="2025-08" db="UniProtKB">
        <authorList>
            <consortium name="Ensembl"/>
        </authorList>
    </citation>
    <scope>IDENTIFICATION</scope>
</reference>
<dbReference type="PANTHER" id="PTHR10579">
    <property type="entry name" value="CALCIUM-ACTIVATED CHLORIDE CHANNEL REGULATOR"/>
    <property type="match status" value="1"/>
</dbReference>
<keyword evidence="2" id="KW-0813">Transport</keyword>
<evidence type="ECO:0000256" key="11">
    <source>
        <dbReference type="SAM" id="Phobius"/>
    </source>
</evidence>
<dbReference type="InterPro" id="IPR051266">
    <property type="entry name" value="CLCR"/>
</dbReference>
<evidence type="ECO:0000256" key="3">
    <source>
        <dbReference type="ARBA" id="ARBA00022670"/>
    </source>
</evidence>
<dbReference type="GO" id="GO:0005229">
    <property type="term" value="F:intracellularly calcium-gated chloride channel activity"/>
    <property type="evidence" value="ECO:0007669"/>
    <property type="project" value="InterPro"/>
</dbReference>
<evidence type="ECO:0000256" key="8">
    <source>
        <dbReference type="ARBA" id="ARBA00023049"/>
    </source>
</evidence>
<evidence type="ECO:0000256" key="1">
    <source>
        <dbReference type="ARBA" id="ARBA00006398"/>
    </source>
</evidence>
<keyword evidence="9" id="KW-0325">Glycoprotein</keyword>
<keyword evidence="11" id="KW-0812">Transmembrane</keyword>